<keyword evidence="8" id="KW-1185">Reference proteome</keyword>
<organism evidence="7 8">
    <name type="scientific">Nonomuraea monospora</name>
    <dbReference type="NCBI Taxonomy" id="568818"/>
    <lineage>
        <taxon>Bacteria</taxon>
        <taxon>Bacillati</taxon>
        <taxon>Actinomycetota</taxon>
        <taxon>Actinomycetes</taxon>
        <taxon>Streptosporangiales</taxon>
        <taxon>Streptosporangiaceae</taxon>
        <taxon>Nonomuraea</taxon>
    </lineage>
</organism>
<dbReference type="InterPro" id="IPR001680">
    <property type="entry name" value="WD40_rpt"/>
</dbReference>
<feature type="domain" description="Novel STAND NTPase 1" evidence="6">
    <location>
        <begin position="254"/>
        <end position="683"/>
    </location>
</feature>
<reference evidence="7 8" key="1">
    <citation type="journal article" date="2019" name="Int. J. Syst. Evol. Microbiol.">
        <title>The Global Catalogue of Microorganisms (GCM) 10K type strain sequencing project: providing services to taxonomists for standard genome sequencing and annotation.</title>
        <authorList>
            <consortium name="The Broad Institute Genomics Platform"/>
            <consortium name="The Broad Institute Genome Sequencing Center for Infectious Disease"/>
            <person name="Wu L."/>
            <person name="Ma J."/>
        </authorList>
    </citation>
    <scope>NUCLEOTIDE SEQUENCE [LARGE SCALE GENOMIC DNA]</scope>
    <source>
        <strain evidence="7 8">JCM 16114</strain>
    </source>
</reference>
<evidence type="ECO:0000259" key="5">
    <source>
        <dbReference type="Pfam" id="PF00656"/>
    </source>
</evidence>
<protein>
    <recommendedName>
        <fullName evidence="9">Peptidase C14 caspase domain-containing protein</fullName>
    </recommendedName>
</protein>
<gene>
    <name evidence="7" type="ORF">GCM10009850_076060</name>
</gene>
<keyword evidence="1 3" id="KW-0853">WD repeat</keyword>
<feature type="repeat" description="WD" evidence="3">
    <location>
        <begin position="1100"/>
        <end position="1141"/>
    </location>
</feature>
<proteinExistence type="predicted"/>
<evidence type="ECO:0008006" key="9">
    <source>
        <dbReference type="Google" id="ProtNLM"/>
    </source>
</evidence>
<dbReference type="InterPro" id="IPR020472">
    <property type="entry name" value="WD40_PAC1"/>
</dbReference>
<dbReference type="SUPFAM" id="SSF52129">
    <property type="entry name" value="Caspase-like"/>
    <property type="match status" value="1"/>
</dbReference>
<dbReference type="PROSITE" id="PS00678">
    <property type="entry name" value="WD_REPEATS_1"/>
    <property type="match status" value="2"/>
</dbReference>
<dbReference type="InterPro" id="IPR049052">
    <property type="entry name" value="nSTAND1"/>
</dbReference>
<evidence type="ECO:0000256" key="4">
    <source>
        <dbReference type="SAM" id="MobiDB-lite"/>
    </source>
</evidence>
<dbReference type="Gene3D" id="3.40.50.300">
    <property type="entry name" value="P-loop containing nucleotide triphosphate hydrolases"/>
    <property type="match status" value="1"/>
</dbReference>
<dbReference type="InterPro" id="IPR011600">
    <property type="entry name" value="Pept_C14_caspase"/>
</dbReference>
<dbReference type="InterPro" id="IPR036322">
    <property type="entry name" value="WD40_repeat_dom_sf"/>
</dbReference>
<evidence type="ECO:0000259" key="6">
    <source>
        <dbReference type="Pfam" id="PF20703"/>
    </source>
</evidence>
<feature type="repeat" description="WD" evidence="3">
    <location>
        <begin position="1225"/>
        <end position="1257"/>
    </location>
</feature>
<dbReference type="SUPFAM" id="SSF52540">
    <property type="entry name" value="P-loop containing nucleoside triphosphate hydrolases"/>
    <property type="match status" value="1"/>
</dbReference>
<dbReference type="Pfam" id="PF00400">
    <property type="entry name" value="WD40"/>
    <property type="match status" value="9"/>
</dbReference>
<dbReference type="InterPro" id="IPR029030">
    <property type="entry name" value="Caspase-like_dom_sf"/>
</dbReference>
<comment type="caution">
    <text evidence="7">The sequence shown here is derived from an EMBL/GenBank/DDBJ whole genome shotgun (WGS) entry which is preliminary data.</text>
</comment>
<dbReference type="EMBL" id="BAAAQX010000024">
    <property type="protein sequence ID" value="GAA2212144.1"/>
    <property type="molecule type" value="Genomic_DNA"/>
</dbReference>
<dbReference type="CDD" id="cd00200">
    <property type="entry name" value="WD40"/>
    <property type="match status" value="2"/>
</dbReference>
<dbReference type="Pfam" id="PF00656">
    <property type="entry name" value="Peptidase_C14"/>
    <property type="match status" value="1"/>
</dbReference>
<sequence>MLDSPGARVVVAGSGAYAAGSRLPAVGSVADTVADLGRCLVERAGLAPAGLTTLIDPADPVELGAALVEAAGQASDALVFHYVGHGLVGADGELYLATYATVDPGEGIIQHQALPYAAVRQALARCAAPHVLVILDCCFSGRATPGARDPGRQVLDATPQGTYLLTAAGRDQAAWAPAGERHTAFTGALLELLTVGDPAAPGLLTLDDVYRCLSRTLPARGFAPPRRQATDQGDRQPLAPNPARGGTDRPGFSPYQGLAAFGPDDAAYFFGRTELTRVLVDRVAQQVATGELLVVTGPSGSGKSSLLRAGLVSSLRCSPGTEIAVLTPGSDPVGTLAARFAHLDGSRPSGPRAHPADPHPTGPRAHPADPHAADLRARTDGAHPADLRARLEGDPGALAVLFEGALGARQAVVIVDQFEEVFTACADEEQRRVFVHALHALAARAAVVIGVRADFFGHCAAHGQLVPALGHAVVVGPMTPAQLRQTIEGPARQAGLALQPGLIELILEDLGHDPGDTEPRPGGAAMLPLLSHALLVTWQHREGSVLTMAGYRATGGIRQAIARTADATHDHLDLHGRQSARLLLTRLVRLGEGQDDTRRVLPLSDLLPAADSPQYASTREVLDRFVRARLLTVHADTAQIAHEALIRAWPQLRLWIETDRTTLLIHQQLGEDAADWTRHERDPAFLYRGTRLSAAHEAATLWRTDPGRYPALTDHTREFLRAGQGAAARRALRWRLSLITLVALLVMSVAGFGATTYMAADAARERARALSRQLAAQSENIGDTDIDLSRRLSTAAWHVAPTDEARLSLLKQLHDPERAILRQGVVFVSFDKAGSRLVTSNGDGVLRFWDGHTGGAIPVFRGLAAEASRMELNEDASRALTVSQTGVAQLWNAVTGAPIGAPIEGAAGTPYPSFSPDGSLLAVSGGSNAVRVVDTATGKAVVTLSGLVDSTVFVAFSRDGSRLATSSARAAQLWDLTTGEAVATVSGRQDYQAYFDEFNADGSRWALLRGDGLSLRDGVTGREISKLTSPEEFGFSPDGSRLLVLGKTAQLRDAATGDLIAQLGKIGYAVFSRDGSRMAAAGPGVVKVWEASSGRLLAELHGHAGQIDAMEFSPDGARLASAGGDRTVRLWDVRSGKAIATMAEQTGELRQVVFSPDGSLLASTYHDSDVRLSDGRTGEVVTFLAGHEGAVYDLTFSPDGTRLVAIAEGGTARLWDTTTTRATTYQGHEALVHGVAVSPDGARLATAGWDGTAKLWSGGGPPVTHEHGKGRLYGVAFSHDGSRVAVSGHSGVVEILDARTGRTVTRLAGHSGPVKAAVFRPDGSRVATVGDDGDVRLWKSAGGASVAVVPGGNGPVLAAAYHPDGSRLATGDYNGGVSLRDGGTGRPVLSLRGHLGAVYAVAFSPDGSRLASGGHDGIIRLWDPATGKLVVTLKGHTGPVYGLDFSPDGSRLASGGKDGTVKLWDLVTSKPITALLGHGAPVYSVAFTADSSGLLSGGKDGTARLWRLRRPADPFSAVCEQLGEPMSQQEWTQYLRDEPFEQVCPDPR</sequence>
<feature type="repeat" description="WD" evidence="3">
    <location>
        <begin position="1433"/>
        <end position="1474"/>
    </location>
</feature>
<dbReference type="Pfam" id="PF20703">
    <property type="entry name" value="nSTAND1"/>
    <property type="match status" value="1"/>
</dbReference>
<dbReference type="Gene3D" id="3.40.50.1460">
    <property type="match status" value="1"/>
</dbReference>
<dbReference type="Gene3D" id="2.130.10.10">
    <property type="entry name" value="YVTN repeat-like/Quinoprotein amine dehydrogenase"/>
    <property type="match status" value="5"/>
</dbReference>
<dbReference type="SUPFAM" id="SSF50978">
    <property type="entry name" value="WD40 repeat-like"/>
    <property type="match status" value="1"/>
</dbReference>
<feature type="repeat" description="WD" evidence="3">
    <location>
        <begin position="1307"/>
        <end position="1348"/>
    </location>
</feature>
<evidence type="ECO:0000313" key="8">
    <source>
        <dbReference type="Proteomes" id="UP001499843"/>
    </source>
</evidence>
<dbReference type="InterPro" id="IPR027417">
    <property type="entry name" value="P-loop_NTPase"/>
</dbReference>
<dbReference type="InterPro" id="IPR015943">
    <property type="entry name" value="WD40/YVTN_repeat-like_dom_sf"/>
</dbReference>
<feature type="repeat" description="WD" evidence="3">
    <location>
        <begin position="825"/>
        <end position="850"/>
    </location>
</feature>
<dbReference type="PANTHER" id="PTHR19879:SF9">
    <property type="entry name" value="TRANSCRIPTION INITIATION FACTOR TFIID SUBUNIT 5"/>
    <property type="match status" value="1"/>
</dbReference>
<feature type="repeat" description="WD" evidence="3">
    <location>
        <begin position="1184"/>
        <end position="1225"/>
    </location>
</feature>
<dbReference type="SUPFAM" id="SSF50998">
    <property type="entry name" value="Quinoprotein alcohol dehydrogenase-like"/>
    <property type="match status" value="1"/>
</dbReference>
<accession>A0ABN3CRR6</accession>
<feature type="repeat" description="WD" evidence="3">
    <location>
        <begin position="1475"/>
        <end position="1509"/>
    </location>
</feature>
<feature type="domain" description="Peptidase C14 caspase" evidence="5">
    <location>
        <begin position="69"/>
        <end position="197"/>
    </location>
</feature>
<evidence type="ECO:0000256" key="2">
    <source>
        <dbReference type="ARBA" id="ARBA00022737"/>
    </source>
</evidence>
<name>A0ABN3CRR6_9ACTN</name>
<dbReference type="SMART" id="SM00320">
    <property type="entry name" value="WD40"/>
    <property type="match status" value="14"/>
</dbReference>
<dbReference type="Proteomes" id="UP001499843">
    <property type="component" value="Unassembled WGS sequence"/>
</dbReference>
<feature type="region of interest" description="Disordered" evidence="4">
    <location>
        <begin position="343"/>
        <end position="371"/>
    </location>
</feature>
<dbReference type="PROSITE" id="PS50294">
    <property type="entry name" value="WD_REPEATS_REGION"/>
    <property type="match status" value="7"/>
</dbReference>
<dbReference type="InterPro" id="IPR011047">
    <property type="entry name" value="Quinoprotein_ADH-like_sf"/>
</dbReference>
<dbReference type="NCBIfam" id="NF047832">
    <property type="entry name" value="caspase_w_EACC1"/>
    <property type="match status" value="1"/>
</dbReference>
<feature type="repeat" description="WD" evidence="3">
    <location>
        <begin position="1391"/>
        <end position="1432"/>
    </location>
</feature>
<dbReference type="InterPro" id="IPR019775">
    <property type="entry name" value="WD40_repeat_CS"/>
</dbReference>
<evidence type="ECO:0000256" key="3">
    <source>
        <dbReference type="PROSITE-ProRule" id="PRU00221"/>
    </source>
</evidence>
<dbReference type="PANTHER" id="PTHR19879">
    <property type="entry name" value="TRANSCRIPTION INITIATION FACTOR TFIID"/>
    <property type="match status" value="1"/>
</dbReference>
<keyword evidence="2" id="KW-0677">Repeat</keyword>
<dbReference type="PROSITE" id="PS50082">
    <property type="entry name" value="WD_REPEATS_2"/>
    <property type="match status" value="8"/>
</dbReference>
<evidence type="ECO:0000313" key="7">
    <source>
        <dbReference type="EMBL" id="GAA2212144.1"/>
    </source>
</evidence>
<feature type="region of interest" description="Disordered" evidence="4">
    <location>
        <begin position="221"/>
        <end position="256"/>
    </location>
</feature>
<dbReference type="PRINTS" id="PR00320">
    <property type="entry name" value="GPROTEINBRPT"/>
</dbReference>
<evidence type="ECO:0000256" key="1">
    <source>
        <dbReference type="ARBA" id="ARBA00022574"/>
    </source>
</evidence>